<comment type="caution">
    <text evidence="2">The sequence shown here is derived from an EMBL/GenBank/DDBJ whole genome shotgun (WGS) entry which is preliminary data.</text>
</comment>
<dbReference type="Proteomes" id="UP001291623">
    <property type="component" value="Unassembled WGS sequence"/>
</dbReference>
<evidence type="ECO:0000259" key="1">
    <source>
        <dbReference type="Pfam" id="PF00931"/>
    </source>
</evidence>
<evidence type="ECO:0000313" key="3">
    <source>
        <dbReference type="Proteomes" id="UP001291623"/>
    </source>
</evidence>
<dbReference type="Gene3D" id="3.80.10.10">
    <property type="entry name" value="Ribonuclease Inhibitor"/>
    <property type="match status" value="3"/>
</dbReference>
<dbReference type="SUPFAM" id="SSF52058">
    <property type="entry name" value="L domain-like"/>
    <property type="match status" value="1"/>
</dbReference>
<dbReference type="InterPro" id="IPR027417">
    <property type="entry name" value="P-loop_NTPase"/>
</dbReference>
<accession>A0AAE1VWF2</accession>
<dbReference type="PANTHER" id="PTHR47186">
    <property type="entry name" value="LEUCINE-RICH REPEAT-CONTAINING PROTEIN 57"/>
    <property type="match status" value="1"/>
</dbReference>
<proteinExistence type="predicted"/>
<dbReference type="GO" id="GO:0043531">
    <property type="term" value="F:ADP binding"/>
    <property type="evidence" value="ECO:0007669"/>
    <property type="project" value="InterPro"/>
</dbReference>
<sequence>MPVRHHDLNHAHLYPLNINGAFGFPLNLASIPYLTHTTLLIELIQSLVKRVLHELSNSPMVVAPFVVGIDYSLKELIRQLDVKRNGVKILGLHGIGVGKTTLSKALYNKLACHFTHRTFILNVKEIATQQGIISLQKKIIKGLFPSKAFFSPNNAHEGRVKFRQTLQEKRILLVLDDVDYVSDDVNILKALKWRGNCELAILDLSESQIERIGSRKWTWSRKAANKLIVMNVSDCHKITAIPDLSMHKALEKLITERCSALQRIHRTIGNLKTLRHLNLRDCRNLVEIPGDVSGMKNLEMLILSGCSRLKQLPEDIAKMKSLQELLLYGTAIEKLPQTNLWLYGSAIEIMPESIGSLYYLRSLSLGNCQYLTALPVSIKRLSSLVELQIDKVSICSLPDHVGALNSLKTLEIRNCEHLGSLPHSIGELLALKTMTITGNDAIMELPESVGKLQNLVILRLTKCKRLWKLPASIGELKNLVHLLMEETAVPQSTETAETATYAERETTPIVVPSSFSKLSMLEELNARAWRIVGKILDDFEKLSSLEFINLDAANCGSLECIRDISKLEFLRKLNLANCMSLVDIQGIQCLKSLRMLHMAGCNVSSASIVRSKLDKYNFSSPGSEIPSWFTPSEVHFSRHNSNEIKAVIIALVVSVNCAEPDELRDEFAVIANIFGKVVRANRPVYTTGFSRHMKYLCVPGSDLPDWFIQEVPNVSTRKHRDIKGVIIGIVLSLDQQVERIISNTKSQQLWIFKQRLPHQCSDFTIMLEEGDKVQVAIRECPRFNGLKMKKHGMHLVFENEDNFDDNDEDLFDESQQSVPKKLANFFNSL</sequence>
<name>A0AAE1VWF2_9SOLA</name>
<evidence type="ECO:0000313" key="2">
    <source>
        <dbReference type="EMBL" id="KAK4376764.1"/>
    </source>
</evidence>
<dbReference type="EMBL" id="JAVYJV010000002">
    <property type="protein sequence ID" value="KAK4376764.1"/>
    <property type="molecule type" value="Genomic_DNA"/>
</dbReference>
<dbReference type="PRINTS" id="PR00364">
    <property type="entry name" value="DISEASERSIST"/>
</dbReference>
<dbReference type="PANTHER" id="PTHR47186:SF63">
    <property type="entry name" value="C-JID DOMAIN-CONTAINING PROTEIN"/>
    <property type="match status" value="1"/>
</dbReference>
<dbReference type="SUPFAM" id="SSF52047">
    <property type="entry name" value="RNI-like"/>
    <property type="match status" value="1"/>
</dbReference>
<dbReference type="InterPro" id="IPR002182">
    <property type="entry name" value="NB-ARC"/>
</dbReference>
<dbReference type="SUPFAM" id="SSF52540">
    <property type="entry name" value="P-loop containing nucleoside triphosphate hydrolases"/>
    <property type="match status" value="1"/>
</dbReference>
<organism evidence="2 3">
    <name type="scientific">Anisodus tanguticus</name>
    <dbReference type="NCBI Taxonomy" id="243964"/>
    <lineage>
        <taxon>Eukaryota</taxon>
        <taxon>Viridiplantae</taxon>
        <taxon>Streptophyta</taxon>
        <taxon>Embryophyta</taxon>
        <taxon>Tracheophyta</taxon>
        <taxon>Spermatophyta</taxon>
        <taxon>Magnoliopsida</taxon>
        <taxon>eudicotyledons</taxon>
        <taxon>Gunneridae</taxon>
        <taxon>Pentapetalae</taxon>
        <taxon>asterids</taxon>
        <taxon>lamiids</taxon>
        <taxon>Solanales</taxon>
        <taxon>Solanaceae</taxon>
        <taxon>Solanoideae</taxon>
        <taxon>Hyoscyameae</taxon>
        <taxon>Anisodus</taxon>
    </lineage>
</organism>
<dbReference type="InterPro" id="IPR032675">
    <property type="entry name" value="LRR_dom_sf"/>
</dbReference>
<dbReference type="AlphaFoldDB" id="A0AAE1VWF2"/>
<keyword evidence="3" id="KW-1185">Reference proteome</keyword>
<reference evidence="2" key="1">
    <citation type="submission" date="2023-12" db="EMBL/GenBank/DDBJ databases">
        <title>Genome assembly of Anisodus tanguticus.</title>
        <authorList>
            <person name="Wang Y.-J."/>
        </authorList>
    </citation>
    <scope>NUCLEOTIDE SEQUENCE</scope>
    <source>
        <strain evidence="2">KB-2021</strain>
        <tissue evidence="2">Leaf</tissue>
    </source>
</reference>
<dbReference type="Gene3D" id="3.40.50.300">
    <property type="entry name" value="P-loop containing nucleotide triphosphate hydrolases"/>
    <property type="match status" value="1"/>
</dbReference>
<feature type="domain" description="NB-ARC" evidence="1">
    <location>
        <begin position="71"/>
        <end position="178"/>
    </location>
</feature>
<protein>
    <recommendedName>
        <fullName evidence="1">NB-ARC domain-containing protein</fullName>
    </recommendedName>
</protein>
<dbReference type="Pfam" id="PF00931">
    <property type="entry name" value="NB-ARC"/>
    <property type="match status" value="1"/>
</dbReference>
<gene>
    <name evidence="2" type="ORF">RND71_003060</name>
</gene>